<dbReference type="RefSeq" id="WP_285521886.1">
    <property type="nucleotide sequence ID" value="NZ_JASNGB010000024.1"/>
</dbReference>
<gene>
    <name evidence="1" type="ORF">QOL99_04720</name>
</gene>
<keyword evidence="2" id="KW-1185">Reference proteome</keyword>
<reference evidence="1 2" key="1">
    <citation type="submission" date="2023-05" db="EMBL/GenBank/DDBJ databases">
        <authorList>
            <person name="Gao F."/>
        </authorList>
    </citation>
    <scope>NUCLEOTIDE SEQUENCE [LARGE SCALE GENOMIC DNA]</scope>
    <source>
        <strain evidence="1 2">MIMF12</strain>
    </source>
</reference>
<sequence length="210" mass="23097">MIHSTHERIAMAQQVLEQLNSLTGLGGELAGRLANEEDRAHALHEAKQAAVRRLVAARMDAAESVTAEPDRGASLLGVGLRMATGGGGAAGAQMALMAARQLADAYVDYAKFAQVETTKRAQIDAWRQTTTEQIHSTRQVLELYLERTFDERRQNFGRMFEALDEAQVQGDLPGMQLMLSGILDLAKSSPFRDLAEFEQRLNDPTFVLDL</sequence>
<organism evidence="1 2">
    <name type="scientific">Deinococcus rhizophilus</name>
    <dbReference type="NCBI Taxonomy" id="3049544"/>
    <lineage>
        <taxon>Bacteria</taxon>
        <taxon>Thermotogati</taxon>
        <taxon>Deinococcota</taxon>
        <taxon>Deinococci</taxon>
        <taxon>Deinococcales</taxon>
        <taxon>Deinococcaceae</taxon>
        <taxon>Deinococcus</taxon>
    </lineage>
</organism>
<name>A0ABT7JEH3_9DEIO</name>
<dbReference type="Proteomes" id="UP001302059">
    <property type="component" value="Unassembled WGS sequence"/>
</dbReference>
<protein>
    <submittedName>
        <fullName evidence="1">Uncharacterized protein</fullName>
    </submittedName>
</protein>
<comment type="caution">
    <text evidence="1">The sequence shown here is derived from an EMBL/GenBank/DDBJ whole genome shotgun (WGS) entry which is preliminary data.</text>
</comment>
<proteinExistence type="predicted"/>
<accession>A0ABT7JEH3</accession>
<evidence type="ECO:0000313" key="2">
    <source>
        <dbReference type="Proteomes" id="UP001302059"/>
    </source>
</evidence>
<evidence type="ECO:0000313" key="1">
    <source>
        <dbReference type="EMBL" id="MDL2343453.1"/>
    </source>
</evidence>
<dbReference type="EMBL" id="JASNGB010000024">
    <property type="protein sequence ID" value="MDL2343453.1"/>
    <property type="molecule type" value="Genomic_DNA"/>
</dbReference>